<feature type="compositionally biased region" description="Basic residues" evidence="13">
    <location>
        <begin position="215"/>
        <end position="227"/>
    </location>
</feature>
<feature type="compositionally biased region" description="Basic and acidic residues" evidence="13">
    <location>
        <begin position="79"/>
        <end position="94"/>
    </location>
</feature>
<evidence type="ECO:0000256" key="8">
    <source>
        <dbReference type="ARBA" id="ARBA00022845"/>
    </source>
</evidence>
<keyword evidence="5" id="KW-0963">Cytoplasm</keyword>
<keyword evidence="6" id="KW-0507">mRNA processing</keyword>
<dbReference type="InterPro" id="IPR018545">
    <property type="entry name" value="Btz_dom"/>
</dbReference>
<dbReference type="GO" id="GO:0008380">
    <property type="term" value="P:RNA splicing"/>
    <property type="evidence" value="ECO:0007669"/>
    <property type="project" value="UniProtKB-KW"/>
</dbReference>
<proteinExistence type="inferred from homology"/>
<feature type="compositionally biased region" description="Basic and acidic residues" evidence="13">
    <location>
        <begin position="1"/>
        <end position="31"/>
    </location>
</feature>
<dbReference type="GO" id="GO:0000184">
    <property type="term" value="P:nuclear-transcribed mRNA catabolic process, nonsense-mediated decay"/>
    <property type="evidence" value="ECO:0007669"/>
    <property type="project" value="UniProtKB-KW"/>
</dbReference>
<evidence type="ECO:0000259" key="14">
    <source>
        <dbReference type="Pfam" id="PF09405"/>
    </source>
</evidence>
<evidence type="ECO:0000256" key="11">
    <source>
        <dbReference type="ARBA" id="ARBA00023187"/>
    </source>
</evidence>
<keyword evidence="7" id="KW-0509">mRNA transport</keyword>
<accession>A0A0K0F972</accession>
<evidence type="ECO:0000313" key="16">
    <source>
        <dbReference type="WBParaSite" id="SVE_0537300.1"/>
    </source>
</evidence>
<dbReference type="GO" id="GO:0035145">
    <property type="term" value="C:exon-exon junction complex"/>
    <property type="evidence" value="ECO:0007669"/>
    <property type="project" value="InterPro"/>
</dbReference>
<feature type="compositionally biased region" description="Basic and acidic residues" evidence="13">
    <location>
        <begin position="126"/>
        <end position="140"/>
    </location>
</feature>
<feature type="region of interest" description="Disordered" evidence="13">
    <location>
        <begin position="126"/>
        <end position="227"/>
    </location>
</feature>
<feature type="region of interest" description="Disordered" evidence="13">
    <location>
        <begin position="1"/>
        <end position="94"/>
    </location>
</feature>
<keyword evidence="9" id="KW-0694">RNA-binding</keyword>
<evidence type="ECO:0000256" key="5">
    <source>
        <dbReference type="ARBA" id="ARBA00022490"/>
    </source>
</evidence>
<evidence type="ECO:0000256" key="6">
    <source>
        <dbReference type="ARBA" id="ARBA00022664"/>
    </source>
</evidence>
<sequence>MAAKTDNQKIEGQEGEVKEQENKLKKKVSLDDREEVPSDPINYNKDNTHNLDNKSGRIKKNQKDDNKDPTDIPKNGKYYMHDDRGGITKENTKKKVLKNDKEWKHDKFIDEKDISKNNNEICTEHVKDMCKEDETTEKNVKGRGKTRYGKKESLEMDEIIAVKLEKKKSKNQEKKNESSKKTESKSDKQERITNNDVLKNKRQETKMDNEDKKRSSSKIKLKPLKNSKQVRIRERTVKLKNNFKTNVKINRTEKGNENSMPKKEIIVEISKNKKEESVGYVKKFEVGGHIITQPINNSSRFISDQPSHKNYANNRNTYASKSVRGGYNIRRGSRGGKSNFRYRGQINTTSDAEKSPVTVYVPPETIQYPHVIQYANVIPAAPILPPTGAVYFNIPSTQQLPKPEKRERKILLIAEPSKETNSEK</sequence>
<evidence type="ECO:0000256" key="13">
    <source>
        <dbReference type="SAM" id="MobiDB-lite"/>
    </source>
</evidence>
<dbReference type="GO" id="GO:0006417">
    <property type="term" value="P:regulation of translation"/>
    <property type="evidence" value="ECO:0007669"/>
    <property type="project" value="UniProtKB-KW"/>
</dbReference>
<evidence type="ECO:0000256" key="7">
    <source>
        <dbReference type="ARBA" id="ARBA00022816"/>
    </source>
</evidence>
<dbReference type="Pfam" id="PF09405">
    <property type="entry name" value="Btz"/>
    <property type="match status" value="1"/>
</dbReference>
<keyword evidence="8" id="KW-0810">Translation regulation</keyword>
<dbReference type="Proteomes" id="UP000035680">
    <property type="component" value="Unassembled WGS sequence"/>
</dbReference>
<evidence type="ECO:0000256" key="1">
    <source>
        <dbReference type="ARBA" id="ARBA00004123"/>
    </source>
</evidence>
<reference evidence="15" key="1">
    <citation type="submission" date="2014-07" db="EMBL/GenBank/DDBJ databases">
        <authorList>
            <person name="Martin A.A"/>
            <person name="De Silva N."/>
        </authorList>
    </citation>
    <scope>NUCLEOTIDE SEQUENCE</scope>
</reference>
<evidence type="ECO:0000256" key="12">
    <source>
        <dbReference type="ARBA" id="ARBA00023242"/>
    </source>
</evidence>
<dbReference type="GO" id="GO:0006397">
    <property type="term" value="P:mRNA processing"/>
    <property type="evidence" value="ECO:0007669"/>
    <property type="project" value="UniProtKB-KW"/>
</dbReference>
<keyword evidence="10" id="KW-0866">Nonsense-mediated mRNA decay</keyword>
<feature type="compositionally biased region" description="Basic and acidic residues" evidence="13">
    <location>
        <begin position="170"/>
        <end position="214"/>
    </location>
</feature>
<comment type="subcellular location">
    <subcellularLocation>
        <location evidence="2">Cytoplasm</location>
    </subcellularLocation>
    <subcellularLocation>
        <location evidence="1">Nucleus</location>
    </subcellularLocation>
</comment>
<dbReference type="GO" id="GO:0003729">
    <property type="term" value="F:mRNA binding"/>
    <property type="evidence" value="ECO:0007669"/>
    <property type="project" value="InterPro"/>
</dbReference>
<dbReference type="WBParaSite" id="SVE_0537300.1">
    <property type="protein sequence ID" value="SVE_0537300.1"/>
    <property type="gene ID" value="SVE_0537300"/>
</dbReference>
<reference evidence="16" key="2">
    <citation type="submission" date="2015-08" db="UniProtKB">
        <authorList>
            <consortium name="WormBaseParasite"/>
        </authorList>
    </citation>
    <scope>IDENTIFICATION</scope>
</reference>
<keyword evidence="11" id="KW-0508">mRNA splicing</keyword>
<evidence type="ECO:0000256" key="4">
    <source>
        <dbReference type="ARBA" id="ARBA00022448"/>
    </source>
</evidence>
<name>A0A0K0F972_STRVS</name>
<protein>
    <submittedName>
        <fullName evidence="16">Btz domain-containing protein</fullName>
    </submittedName>
</protein>
<dbReference type="STRING" id="75913.A0A0K0F972"/>
<evidence type="ECO:0000256" key="10">
    <source>
        <dbReference type="ARBA" id="ARBA00023161"/>
    </source>
</evidence>
<dbReference type="GO" id="GO:0005737">
    <property type="term" value="C:cytoplasm"/>
    <property type="evidence" value="ECO:0007669"/>
    <property type="project" value="UniProtKB-SubCell"/>
</dbReference>
<keyword evidence="12" id="KW-0539">Nucleus</keyword>
<organism evidence="15 16">
    <name type="scientific">Strongyloides venezuelensis</name>
    <name type="common">Threadworm</name>
    <dbReference type="NCBI Taxonomy" id="75913"/>
    <lineage>
        <taxon>Eukaryota</taxon>
        <taxon>Metazoa</taxon>
        <taxon>Ecdysozoa</taxon>
        <taxon>Nematoda</taxon>
        <taxon>Chromadorea</taxon>
        <taxon>Rhabditida</taxon>
        <taxon>Tylenchina</taxon>
        <taxon>Panagrolaimomorpha</taxon>
        <taxon>Strongyloidoidea</taxon>
        <taxon>Strongyloididae</taxon>
        <taxon>Strongyloides</taxon>
    </lineage>
</organism>
<comment type="similarity">
    <text evidence="3">Belongs to the CASC3 family.</text>
</comment>
<evidence type="ECO:0000256" key="2">
    <source>
        <dbReference type="ARBA" id="ARBA00004496"/>
    </source>
</evidence>
<feature type="compositionally biased region" description="Basic and acidic residues" evidence="13">
    <location>
        <begin position="46"/>
        <end position="71"/>
    </location>
</feature>
<dbReference type="AlphaFoldDB" id="A0A0K0F972"/>
<evidence type="ECO:0000313" key="15">
    <source>
        <dbReference type="Proteomes" id="UP000035680"/>
    </source>
</evidence>
<feature type="domain" description="Btz" evidence="14">
    <location>
        <begin position="39"/>
        <end position="112"/>
    </location>
</feature>
<evidence type="ECO:0000256" key="3">
    <source>
        <dbReference type="ARBA" id="ARBA00009548"/>
    </source>
</evidence>
<evidence type="ECO:0000256" key="9">
    <source>
        <dbReference type="ARBA" id="ARBA00022884"/>
    </source>
</evidence>
<keyword evidence="15" id="KW-1185">Reference proteome</keyword>
<keyword evidence="4" id="KW-0813">Transport</keyword>
<dbReference type="GO" id="GO:0051028">
    <property type="term" value="P:mRNA transport"/>
    <property type="evidence" value="ECO:0007669"/>
    <property type="project" value="UniProtKB-KW"/>
</dbReference>